<sequence length="188" mass="20940">YHQFVIVDISDRERGMHSNLSALVISASSLQRRSRLVQRGARPTAGHVYGHHLGGSAVPQHERTSRIAAEEATDGRGSAAEQSRTEQSSVLVSYNPLRNRAKASSILVHRTRYPKSELKSKPRRTLVLWSSGLIVDTNEVDQTCWLGSSGDPDRPEAEAMQGFQMRLTNAPNQARQLSRDRLKDMNVL</sequence>
<dbReference type="Gramene" id="TVU23956">
    <property type="protein sequence ID" value="TVU23956"/>
    <property type="gene ID" value="EJB05_26347"/>
</dbReference>
<accession>A0A5J9UKA7</accession>
<evidence type="ECO:0000256" key="1">
    <source>
        <dbReference type="SAM" id="MobiDB-lite"/>
    </source>
</evidence>
<organism evidence="2 3">
    <name type="scientific">Eragrostis curvula</name>
    <name type="common">weeping love grass</name>
    <dbReference type="NCBI Taxonomy" id="38414"/>
    <lineage>
        <taxon>Eukaryota</taxon>
        <taxon>Viridiplantae</taxon>
        <taxon>Streptophyta</taxon>
        <taxon>Embryophyta</taxon>
        <taxon>Tracheophyta</taxon>
        <taxon>Spermatophyta</taxon>
        <taxon>Magnoliopsida</taxon>
        <taxon>Liliopsida</taxon>
        <taxon>Poales</taxon>
        <taxon>Poaceae</taxon>
        <taxon>PACMAD clade</taxon>
        <taxon>Chloridoideae</taxon>
        <taxon>Eragrostideae</taxon>
        <taxon>Eragrostidinae</taxon>
        <taxon>Eragrostis</taxon>
    </lineage>
</organism>
<proteinExistence type="predicted"/>
<name>A0A5J9UKA7_9POAL</name>
<dbReference type="AlphaFoldDB" id="A0A5J9UKA7"/>
<dbReference type="Proteomes" id="UP000324897">
    <property type="component" value="Chromosome 2"/>
</dbReference>
<feature type="compositionally biased region" description="Basic and acidic residues" evidence="1">
    <location>
        <begin position="60"/>
        <end position="69"/>
    </location>
</feature>
<reference evidence="2 3" key="1">
    <citation type="journal article" date="2019" name="Sci. Rep.">
        <title>A high-quality genome of Eragrostis curvula grass provides insights into Poaceae evolution and supports new strategies to enhance forage quality.</title>
        <authorList>
            <person name="Carballo J."/>
            <person name="Santos B.A.C.M."/>
            <person name="Zappacosta D."/>
            <person name="Garbus I."/>
            <person name="Selva J.P."/>
            <person name="Gallo C.A."/>
            <person name="Diaz A."/>
            <person name="Albertini E."/>
            <person name="Caccamo M."/>
            <person name="Echenique V."/>
        </authorList>
    </citation>
    <scope>NUCLEOTIDE SEQUENCE [LARGE SCALE GENOMIC DNA]</scope>
    <source>
        <strain evidence="3">cv. Victoria</strain>
        <tissue evidence="2">Leaf</tissue>
    </source>
</reference>
<feature type="region of interest" description="Disordered" evidence="1">
    <location>
        <begin position="45"/>
        <end position="88"/>
    </location>
</feature>
<evidence type="ECO:0000313" key="2">
    <source>
        <dbReference type="EMBL" id="TVU23956.1"/>
    </source>
</evidence>
<keyword evidence="3" id="KW-1185">Reference proteome</keyword>
<comment type="caution">
    <text evidence="2">The sequence shown here is derived from an EMBL/GenBank/DDBJ whole genome shotgun (WGS) entry which is preliminary data.</text>
</comment>
<evidence type="ECO:0000313" key="3">
    <source>
        <dbReference type="Proteomes" id="UP000324897"/>
    </source>
</evidence>
<gene>
    <name evidence="2" type="ORF">EJB05_26347</name>
</gene>
<protein>
    <submittedName>
        <fullName evidence="2">Uncharacterized protein</fullName>
    </submittedName>
</protein>
<feature type="non-terminal residue" evidence="2">
    <location>
        <position position="1"/>
    </location>
</feature>
<dbReference type="EMBL" id="RWGY01000013">
    <property type="protein sequence ID" value="TVU23956.1"/>
    <property type="molecule type" value="Genomic_DNA"/>
</dbReference>